<dbReference type="Proteomes" id="UP000013569">
    <property type="component" value="Unassembled WGS sequence"/>
</dbReference>
<dbReference type="AlphaFoldDB" id="R7YFN7"/>
<keyword evidence="1" id="KW-0472">Membrane</keyword>
<organism evidence="2 3">
    <name type="scientific">Gordonia terrae C-6</name>
    <dbReference type="NCBI Taxonomy" id="1316928"/>
    <lineage>
        <taxon>Bacteria</taxon>
        <taxon>Bacillati</taxon>
        <taxon>Actinomycetota</taxon>
        <taxon>Actinomycetes</taxon>
        <taxon>Mycobacteriales</taxon>
        <taxon>Gordoniaceae</taxon>
        <taxon>Gordonia</taxon>
    </lineage>
</organism>
<sequence length="62" mass="6498">MAAPCTFLFVWVANVLLFLFLFVLGAAMMVATGTSRQIGTGLVTGSLTYVLVLAGLLVYVGV</sequence>
<keyword evidence="1" id="KW-1133">Transmembrane helix</keyword>
<name>R7YFN7_9ACTN</name>
<evidence type="ECO:0000313" key="2">
    <source>
        <dbReference type="EMBL" id="EON34742.1"/>
    </source>
</evidence>
<dbReference type="EMBL" id="AQPW01000001">
    <property type="protein sequence ID" value="EON34742.1"/>
    <property type="molecule type" value="Genomic_DNA"/>
</dbReference>
<gene>
    <name evidence="2" type="ORF">GTC6_00765</name>
</gene>
<comment type="caution">
    <text evidence="2">The sequence shown here is derived from an EMBL/GenBank/DDBJ whole genome shotgun (WGS) entry which is preliminary data.</text>
</comment>
<feature type="transmembrane region" description="Helical" evidence="1">
    <location>
        <begin position="38"/>
        <end position="60"/>
    </location>
</feature>
<protein>
    <submittedName>
        <fullName evidence="2">Uncharacterized protein</fullName>
    </submittedName>
</protein>
<dbReference type="PATRIC" id="fig|1316928.3.peg.157"/>
<proteinExistence type="predicted"/>
<evidence type="ECO:0000256" key="1">
    <source>
        <dbReference type="SAM" id="Phobius"/>
    </source>
</evidence>
<feature type="transmembrane region" description="Helical" evidence="1">
    <location>
        <begin position="6"/>
        <end position="31"/>
    </location>
</feature>
<reference evidence="2 3" key="1">
    <citation type="journal article" date="2013" name="Genome Announc.">
        <title>Draft Genome Sequence of a Benzothiophene-Desulfurizing Bacterium, Gordona terrae Strain C-6.</title>
        <authorList>
            <person name="Wang W."/>
            <person name="Ma T."/>
            <person name="Ren Y."/>
            <person name="Li G."/>
        </authorList>
    </citation>
    <scope>NUCLEOTIDE SEQUENCE [LARGE SCALE GENOMIC DNA]</scope>
    <source>
        <strain evidence="2 3">C-6</strain>
    </source>
</reference>
<evidence type="ECO:0000313" key="3">
    <source>
        <dbReference type="Proteomes" id="UP000013569"/>
    </source>
</evidence>
<keyword evidence="1" id="KW-0812">Transmembrane</keyword>
<accession>R7YFN7</accession>